<reference evidence="1" key="1">
    <citation type="submission" date="2019-03" db="EMBL/GenBank/DDBJ databases">
        <authorList>
            <person name="Hao L."/>
        </authorList>
    </citation>
    <scope>NUCLEOTIDE SEQUENCE</scope>
</reference>
<dbReference type="EMBL" id="CAADRN010000239">
    <property type="protein sequence ID" value="VFU15754.1"/>
    <property type="molecule type" value="Genomic_DNA"/>
</dbReference>
<name>A0A485M2A8_9ZZZZ</name>
<gene>
    <name evidence="1" type="ORF">SCFA_3130003</name>
</gene>
<evidence type="ECO:0000313" key="1">
    <source>
        <dbReference type="EMBL" id="VFU15754.1"/>
    </source>
</evidence>
<sequence>MDHVNELVVITSPGFSMFLFAMERSSGYHEKLFKD</sequence>
<dbReference type="AlphaFoldDB" id="A0A485M2A8"/>
<accession>A0A485M2A8</accession>
<organism evidence="1">
    <name type="scientific">anaerobic digester metagenome</name>
    <dbReference type="NCBI Taxonomy" id="1263854"/>
    <lineage>
        <taxon>unclassified sequences</taxon>
        <taxon>metagenomes</taxon>
        <taxon>ecological metagenomes</taxon>
    </lineage>
</organism>
<protein>
    <submittedName>
        <fullName evidence="1">Uncharacterized protein</fullName>
    </submittedName>
</protein>
<proteinExistence type="predicted"/>